<organism evidence="3 4">
    <name type="scientific">Elysia marginata</name>
    <dbReference type="NCBI Taxonomy" id="1093978"/>
    <lineage>
        <taxon>Eukaryota</taxon>
        <taxon>Metazoa</taxon>
        <taxon>Spiralia</taxon>
        <taxon>Lophotrochozoa</taxon>
        <taxon>Mollusca</taxon>
        <taxon>Gastropoda</taxon>
        <taxon>Heterobranchia</taxon>
        <taxon>Euthyneura</taxon>
        <taxon>Panpulmonata</taxon>
        <taxon>Sacoglossa</taxon>
        <taxon>Placobranchoidea</taxon>
        <taxon>Plakobranchidae</taxon>
        <taxon>Elysia</taxon>
    </lineage>
</organism>
<gene>
    <name evidence="3" type="ORF">ElyMa_001173500</name>
</gene>
<keyword evidence="4" id="KW-1185">Reference proteome</keyword>
<dbReference type="EMBL" id="BMAT01002305">
    <property type="protein sequence ID" value="GFS04351.1"/>
    <property type="molecule type" value="Genomic_DNA"/>
</dbReference>
<proteinExistence type="predicted"/>
<protein>
    <recommendedName>
        <fullName evidence="5">Secreted protein</fullName>
    </recommendedName>
</protein>
<sequence length="105" mass="12059">MVFGQTKGSGQMRSKKLVLWALLILSVTLDMVESGSHDCRCRLCNGYTNKRTRCICFVVQCTIPGRRRREAVEFLSLTRRQSPLIEAAKRAADPEPRLRKSRQYN</sequence>
<accession>A0AAV4I3Y6</accession>
<dbReference type="AlphaFoldDB" id="A0AAV4I3Y6"/>
<reference evidence="3 4" key="1">
    <citation type="journal article" date="2021" name="Elife">
        <title>Chloroplast acquisition without the gene transfer in kleptoplastic sea slugs, Plakobranchus ocellatus.</title>
        <authorList>
            <person name="Maeda T."/>
            <person name="Takahashi S."/>
            <person name="Yoshida T."/>
            <person name="Shimamura S."/>
            <person name="Takaki Y."/>
            <person name="Nagai Y."/>
            <person name="Toyoda A."/>
            <person name="Suzuki Y."/>
            <person name="Arimoto A."/>
            <person name="Ishii H."/>
            <person name="Satoh N."/>
            <person name="Nishiyama T."/>
            <person name="Hasebe M."/>
            <person name="Maruyama T."/>
            <person name="Minagawa J."/>
            <person name="Obokata J."/>
            <person name="Shigenobu S."/>
        </authorList>
    </citation>
    <scope>NUCLEOTIDE SEQUENCE [LARGE SCALE GENOMIC DNA]</scope>
</reference>
<keyword evidence="2" id="KW-0732">Signal</keyword>
<evidence type="ECO:0000313" key="4">
    <source>
        <dbReference type="Proteomes" id="UP000762676"/>
    </source>
</evidence>
<feature type="signal peptide" evidence="2">
    <location>
        <begin position="1"/>
        <end position="34"/>
    </location>
</feature>
<name>A0AAV4I3Y6_9GAST</name>
<evidence type="ECO:0000313" key="3">
    <source>
        <dbReference type="EMBL" id="GFS04351.1"/>
    </source>
</evidence>
<evidence type="ECO:0000256" key="1">
    <source>
        <dbReference type="SAM" id="MobiDB-lite"/>
    </source>
</evidence>
<feature type="compositionally biased region" description="Basic and acidic residues" evidence="1">
    <location>
        <begin position="87"/>
        <end position="98"/>
    </location>
</feature>
<feature type="chain" id="PRO_5043495348" description="Secreted protein" evidence="2">
    <location>
        <begin position="35"/>
        <end position="105"/>
    </location>
</feature>
<dbReference type="Proteomes" id="UP000762676">
    <property type="component" value="Unassembled WGS sequence"/>
</dbReference>
<evidence type="ECO:0000256" key="2">
    <source>
        <dbReference type="SAM" id="SignalP"/>
    </source>
</evidence>
<feature type="region of interest" description="Disordered" evidence="1">
    <location>
        <begin position="86"/>
        <end position="105"/>
    </location>
</feature>
<evidence type="ECO:0008006" key="5">
    <source>
        <dbReference type="Google" id="ProtNLM"/>
    </source>
</evidence>
<comment type="caution">
    <text evidence="3">The sequence shown here is derived from an EMBL/GenBank/DDBJ whole genome shotgun (WGS) entry which is preliminary data.</text>
</comment>